<proteinExistence type="predicted"/>
<feature type="non-terminal residue" evidence="1">
    <location>
        <position position="1"/>
    </location>
</feature>
<protein>
    <recommendedName>
        <fullName evidence="3">DUF4283 domain-containing protein</fullName>
    </recommendedName>
</protein>
<name>A0A5J9V353_9POAL</name>
<comment type="caution">
    <text evidence="1">The sequence shown here is derived from an EMBL/GenBank/DDBJ whole genome shotgun (WGS) entry which is preliminary data.</text>
</comment>
<evidence type="ECO:0008006" key="3">
    <source>
        <dbReference type="Google" id="ProtNLM"/>
    </source>
</evidence>
<dbReference type="AlphaFoldDB" id="A0A5J9V353"/>
<dbReference type="Gramene" id="TVU30569">
    <property type="protein sequence ID" value="TVU30569"/>
    <property type="gene ID" value="EJB05_22199"/>
</dbReference>
<evidence type="ECO:0000313" key="1">
    <source>
        <dbReference type="EMBL" id="TVU30569.1"/>
    </source>
</evidence>
<evidence type="ECO:0000313" key="2">
    <source>
        <dbReference type="Proteomes" id="UP000324897"/>
    </source>
</evidence>
<dbReference type="EMBL" id="RWGY01000011">
    <property type="protein sequence ID" value="TVU30569.1"/>
    <property type="molecule type" value="Genomic_DNA"/>
</dbReference>
<sequence>MPELNLVDQLVGDGFTTADLWVQFHDVPVDYFSAASLCKLATCVGVPVVFPDLGAAPVEEYSMVMTTEETQDDSSHDIRTLSSFQFDSGCVNYYSYSSESRKNPRIEVTVETQCSPQLMNKAMLWLSKNTGLSAAYDGKRGVISIVGLQIDQRMAPVNLVAYLYTDVHPKDGGTETQKKPDSPARF</sequence>
<reference evidence="1 2" key="1">
    <citation type="journal article" date="2019" name="Sci. Rep.">
        <title>A high-quality genome of Eragrostis curvula grass provides insights into Poaceae evolution and supports new strategies to enhance forage quality.</title>
        <authorList>
            <person name="Carballo J."/>
            <person name="Santos B.A.C.M."/>
            <person name="Zappacosta D."/>
            <person name="Garbus I."/>
            <person name="Selva J.P."/>
            <person name="Gallo C.A."/>
            <person name="Diaz A."/>
            <person name="Albertini E."/>
            <person name="Caccamo M."/>
            <person name="Echenique V."/>
        </authorList>
    </citation>
    <scope>NUCLEOTIDE SEQUENCE [LARGE SCALE GENOMIC DNA]</scope>
    <source>
        <strain evidence="2">cv. Victoria</strain>
        <tissue evidence="1">Leaf</tissue>
    </source>
</reference>
<keyword evidence="2" id="KW-1185">Reference proteome</keyword>
<organism evidence="1 2">
    <name type="scientific">Eragrostis curvula</name>
    <name type="common">weeping love grass</name>
    <dbReference type="NCBI Taxonomy" id="38414"/>
    <lineage>
        <taxon>Eukaryota</taxon>
        <taxon>Viridiplantae</taxon>
        <taxon>Streptophyta</taxon>
        <taxon>Embryophyta</taxon>
        <taxon>Tracheophyta</taxon>
        <taxon>Spermatophyta</taxon>
        <taxon>Magnoliopsida</taxon>
        <taxon>Liliopsida</taxon>
        <taxon>Poales</taxon>
        <taxon>Poaceae</taxon>
        <taxon>PACMAD clade</taxon>
        <taxon>Chloridoideae</taxon>
        <taxon>Eragrostideae</taxon>
        <taxon>Eragrostidinae</taxon>
        <taxon>Eragrostis</taxon>
    </lineage>
</organism>
<dbReference type="Proteomes" id="UP000324897">
    <property type="component" value="Chromosome 1"/>
</dbReference>
<gene>
    <name evidence="1" type="ORF">EJB05_22199</name>
</gene>
<accession>A0A5J9V353</accession>